<dbReference type="SUPFAM" id="SSF52058">
    <property type="entry name" value="L domain-like"/>
    <property type="match status" value="1"/>
</dbReference>
<feature type="transmembrane region" description="Helical" evidence="6">
    <location>
        <begin position="36"/>
        <end position="60"/>
    </location>
</feature>
<comment type="subcellular location">
    <subcellularLocation>
        <location evidence="1">Membrane</location>
    </subcellularLocation>
</comment>
<dbReference type="InterPro" id="IPR052595">
    <property type="entry name" value="LRRC69/RLP"/>
</dbReference>
<evidence type="ECO:0000256" key="5">
    <source>
        <dbReference type="SAM" id="MobiDB-lite"/>
    </source>
</evidence>
<evidence type="ECO:0000313" key="8">
    <source>
        <dbReference type="Proteomes" id="UP001295423"/>
    </source>
</evidence>
<dbReference type="InterPro" id="IPR001611">
    <property type="entry name" value="Leu-rich_rpt"/>
</dbReference>
<keyword evidence="6" id="KW-0812">Transmembrane</keyword>
<feature type="compositionally biased region" description="Low complexity" evidence="5">
    <location>
        <begin position="91"/>
        <end position="105"/>
    </location>
</feature>
<proteinExistence type="predicted"/>
<keyword evidence="2" id="KW-0732">Signal</keyword>
<name>A0AAD2G5I6_9STRA</name>
<keyword evidence="3" id="KW-0677">Repeat</keyword>
<dbReference type="InterPro" id="IPR032675">
    <property type="entry name" value="LRR_dom_sf"/>
</dbReference>
<reference evidence="7" key="1">
    <citation type="submission" date="2023-08" db="EMBL/GenBank/DDBJ databases">
        <authorList>
            <person name="Audoor S."/>
            <person name="Bilcke G."/>
        </authorList>
    </citation>
    <scope>NUCLEOTIDE SEQUENCE</scope>
</reference>
<evidence type="ECO:0000256" key="2">
    <source>
        <dbReference type="ARBA" id="ARBA00022729"/>
    </source>
</evidence>
<feature type="region of interest" description="Disordered" evidence="5">
    <location>
        <begin position="83"/>
        <end position="113"/>
    </location>
</feature>
<evidence type="ECO:0000256" key="4">
    <source>
        <dbReference type="ARBA" id="ARBA00023136"/>
    </source>
</evidence>
<dbReference type="Proteomes" id="UP001295423">
    <property type="component" value="Unassembled WGS sequence"/>
</dbReference>
<evidence type="ECO:0000313" key="7">
    <source>
        <dbReference type="EMBL" id="CAJ1962925.1"/>
    </source>
</evidence>
<evidence type="ECO:0008006" key="9">
    <source>
        <dbReference type="Google" id="ProtNLM"/>
    </source>
</evidence>
<dbReference type="Gene3D" id="3.80.10.10">
    <property type="entry name" value="Ribonuclease Inhibitor"/>
    <property type="match status" value="2"/>
</dbReference>
<dbReference type="PANTHER" id="PTHR48057">
    <property type="entry name" value="LEUCINE-RICH REPEAT SERINE/THREONINE-PROTEIN KINASE 1"/>
    <property type="match status" value="1"/>
</dbReference>
<dbReference type="AlphaFoldDB" id="A0AAD2G5I6"/>
<gene>
    <name evidence="7" type="ORF">CYCCA115_LOCUS19921</name>
</gene>
<evidence type="ECO:0000256" key="3">
    <source>
        <dbReference type="ARBA" id="ARBA00022737"/>
    </source>
</evidence>
<dbReference type="FunFam" id="3.80.10.10:FF:000400">
    <property type="entry name" value="Nuclear pore complex protein NUP107"/>
    <property type="match status" value="1"/>
</dbReference>
<sequence length="469" mass="53229">MGEIVKSNYEPGCISIDVEQPSVVNENPNKKWPTKYLMIALPTLLVIILGLIAVSLFLVLTESESTFPAGQATERLFQAPKRATPHPTIAPTSQFPSSSPTTMSPTPSPTGFERGIREFLSQQDGNANRDVEKAKKAIDWLLEEAAVAQSAISPFNQKFLQRYGILILYFSVFTDQNTEPGSPNNNTPLPNMGMQNQNECDWEGMTCDENGMLTGIKLANRQLDGSLPSEWSFFPNLKSIEFYKNTLQGSIPEELFDLVGLEQVFLYHNQFTGSISSKIGQLWNLTNFDVSHNKLSGSLPPELSSKGDRIRQIRYFNIHRNQMTGVIPSNMRLRQMFYMDLGFNRISGTLPQEFGDQAVRLRHLFLDHNEFLGTLPESYVVAGQRRIKTLFVNDNNLSGVFPGNATLFQKMQELKTTNNHFDACNMGFYPDEPRIELKTDCDICKCRRLFMCRFCKDHPRRSLLRHQME</sequence>
<keyword evidence="8" id="KW-1185">Reference proteome</keyword>
<keyword evidence="4 6" id="KW-0472">Membrane</keyword>
<protein>
    <recommendedName>
        <fullName evidence="9">Leucine-rich repeat-containing N-terminal plant-type domain-containing protein</fullName>
    </recommendedName>
</protein>
<dbReference type="PANTHER" id="PTHR48057:SF7">
    <property type="entry name" value="LEUCINE-RICH REPEAT SERINE_THREONINE-PROTEIN KINASE 1"/>
    <property type="match status" value="1"/>
</dbReference>
<dbReference type="Pfam" id="PF00560">
    <property type="entry name" value="LRR_1"/>
    <property type="match status" value="1"/>
</dbReference>
<evidence type="ECO:0000256" key="6">
    <source>
        <dbReference type="SAM" id="Phobius"/>
    </source>
</evidence>
<dbReference type="GO" id="GO:0016020">
    <property type="term" value="C:membrane"/>
    <property type="evidence" value="ECO:0007669"/>
    <property type="project" value="UniProtKB-SubCell"/>
</dbReference>
<comment type="caution">
    <text evidence="7">The sequence shown here is derived from an EMBL/GenBank/DDBJ whole genome shotgun (WGS) entry which is preliminary data.</text>
</comment>
<accession>A0AAD2G5I6</accession>
<dbReference type="EMBL" id="CAKOGP040002125">
    <property type="protein sequence ID" value="CAJ1962925.1"/>
    <property type="molecule type" value="Genomic_DNA"/>
</dbReference>
<evidence type="ECO:0000256" key="1">
    <source>
        <dbReference type="ARBA" id="ARBA00004370"/>
    </source>
</evidence>
<keyword evidence="6" id="KW-1133">Transmembrane helix</keyword>
<organism evidence="7 8">
    <name type="scientific">Cylindrotheca closterium</name>
    <dbReference type="NCBI Taxonomy" id="2856"/>
    <lineage>
        <taxon>Eukaryota</taxon>
        <taxon>Sar</taxon>
        <taxon>Stramenopiles</taxon>
        <taxon>Ochrophyta</taxon>
        <taxon>Bacillariophyta</taxon>
        <taxon>Bacillariophyceae</taxon>
        <taxon>Bacillariophycidae</taxon>
        <taxon>Bacillariales</taxon>
        <taxon>Bacillariaceae</taxon>
        <taxon>Cylindrotheca</taxon>
    </lineage>
</organism>